<evidence type="ECO:0000313" key="10">
    <source>
        <dbReference type="Proteomes" id="UP000410492"/>
    </source>
</evidence>
<comment type="similarity">
    <text evidence="2">Belongs to the histidine acid phosphatase family.</text>
</comment>
<keyword evidence="6" id="KW-1015">Disulfide bond</keyword>
<gene>
    <name evidence="9" type="ORF">CALMAC_LOCUS3994</name>
</gene>
<proteinExistence type="inferred from homology"/>
<evidence type="ECO:0000313" key="9">
    <source>
        <dbReference type="EMBL" id="VEN39474.1"/>
    </source>
</evidence>
<organism evidence="9 10">
    <name type="scientific">Callosobruchus maculatus</name>
    <name type="common">Southern cowpea weevil</name>
    <name type="synonym">Pulse bruchid</name>
    <dbReference type="NCBI Taxonomy" id="64391"/>
    <lineage>
        <taxon>Eukaryota</taxon>
        <taxon>Metazoa</taxon>
        <taxon>Ecdysozoa</taxon>
        <taxon>Arthropoda</taxon>
        <taxon>Hexapoda</taxon>
        <taxon>Insecta</taxon>
        <taxon>Pterygota</taxon>
        <taxon>Neoptera</taxon>
        <taxon>Endopterygota</taxon>
        <taxon>Coleoptera</taxon>
        <taxon>Polyphaga</taxon>
        <taxon>Cucujiformia</taxon>
        <taxon>Chrysomeloidea</taxon>
        <taxon>Chrysomelidae</taxon>
        <taxon>Bruchinae</taxon>
        <taxon>Bruchini</taxon>
        <taxon>Callosobruchus</taxon>
    </lineage>
</organism>
<dbReference type="Proteomes" id="UP000410492">
    <property type="component" value="Unassembled WGS sequence"/>
</dbReference>
<keyword evidence="7" id="KW-0325">Glycoprotein</keyword>
<evidence type="ECO:0000256" key="1">
    <source>
        <dbReference type="ARBA" id="ARBA00000032"/>
    </source>
</evidence>
<dbReference type="PANTHER" id="PTHR11567:SF211">
    <property type="entry name" value="PROSTATIC ACID PHOSPHATASE"/>
    <property type="match status" value="1"/>
</dbReference>
<dbReference type="SUPFAM" id="SSF53254">
    <property type="entry name" value="Phosphoglycerate mutase-like"/>
    <property type="match status" value="1"/>
</dbReference>
<dbReference type="EMBL" id="CAACVG010005604">
    <property type="protein sequence ID" value="VEN39474.1"/>
    <property type="molecule type" value="Genomic_DNA"/>
</dbReference>
<dbReference type="PANTHER" id="PTHR11567">
    <property type="entry name" value="ACID PHOSPHATASE-RELATED"/>
    <property type="match status" value="1"/>
</dbReference>
<dbReference type="CDD" id="cd07061">
    <property type="entry name" value="HP_HAP_like"/>
    <property type="match status" value="1"/>
</dbReference>
<dbReference type="InterPro" id="IPR000560">
    <property type="entry name" value="His_Pase_clade-2"/>
</dbReference>
<dbReference type="AlphaFoldDB" id="A0A653BV34"/>
<name>A0A653BV34_CALMS</name>
<dbReference type="PROSITE" id="PS00616">
    <property type="entry name" value="HIS_ACID_PHOSPHAT_1"/>
    <property type="match status" value="1"/>
</dbReference>
<evidence type="ECO:0000256" key="2">
    <source>
        <dbReference type="ARBA" id="ARBA00005375"/>
    </source>
</evidence>
<dbReference type="Pfam" id="PF00328">
    <property type="entry name" value="His_Phos_2"/>
    <property type="match status" value="1"/>
</dbReference>
<evidence type="ECO:0000256" key="6">
    <source>
        <dbReference type="ARBA" id="ARBA00023157"/>
    </source>
</evidence>
<keyword evidence="5" id="KW-0378">Hydrolase</keyword>
<evidence type="ECO:0000256" key="4">
    <source>
        <dbReference type="ARBA" id="ARBA00022729"/>
    </source>
</evidence>
<sequence>MVGVIYRVLLFCLFSLIANEAANIGDELVAVAVVFRHGDRSPLDSFPNDPYFNGTYWPMGVGQLLNFGKNNSYQLGRYLRQRYKTFLSDQYKRQEIEVLSSDVDRTIMSAQLMLAAMYPPTPEDVWLEGFPWQPIPVHSITKKIDNLIGFDFECPKRSLLFNAAETEVLDSLRALYPDIFKAISQNSGWDQIGESQLRCLVGTMNIYKKFKPAYVPEWYAALDQQTMDYIAGACFQLPTHTEQLRRLTTGPLFNHLINKLDGAIKGETHKFLMLSGHDSTLAPLLDTVDCFDYKIPDLASVAIFEVYRTANGQHYINLLYKNGAESEAGPILVDKCKNSWNYDEFKTFLAPIRINDEDWTRECEADSTTGASGRIEARFALISVIFFWLNICY</sequence>
<dbReference type="InterPro" id="IPR050645">
    <property type="entry name" value="Histidine_acid_phosphatase"/>
</dbReference>
<protein>
    <recommendedName>
        <fullName evidence="3">acid phosphatase</fullName>
        <ecNumber evidence="3">3.1.3.2</ecNumber>
    </recommendedName>
</protein>
<evidence type="ECO:0000256" key="7">
    <source>
        <dbReference type="ARBA" id="ARBA00023180"/>
    </source>
</evidence>
<reference evidence="9 10" key="1">
    <citation type="submission" date="2019-01" db="EMBL/GenBank/DDBJ databases">
        <authorList>
            <person name="Sayadi A."/>
        </authorList>
    </citation>
    <scope>NUCLEOTIDE SEQUENCE [LARGE SCALE GENOMIC DNA]</scope>
</reference>
<feature type="chain" id="PRO_5025036158" description="acid phosphatase" evidence="8">
    <location>
        <begin position="22"/>
        <end position="393"/>
    </location>
</feature>
<dbReference type="PROSITE" id="PS00778">
    <property type="entry name" value="HIS_ACID_PHOSPHAT_2"/>
    <property type="match status" value="1"/>
</dbReference>
<accession>A0A653BV34</accession>
<dbReference type="InterPro" id="IPR033379">
    <property type="entry name" value="Acid_Pase_AS"/>
</dbReference>
<keyword evidence="4 8" id="KW-0732">Signal</keyword>
<dbReference type="OrthoDB" id="5821688at2759"/>
<comment type="catalytic activity">
    <reaction evidence="1">
        <text>a phosphate monoester + H2O = an alcohol + phosphate</text>
        <dbReference type="Rhea" id="RHEA:15017"/>
        <dbReference type="ChEBI" id="CHEBI:15377"/>
        <dbReference type="ChEBI" id="CHEBI:30879"/>
        <dbReference type="ChEBI" id="CHEBI:43474"/>
        <dbReference type="ChEBI" id="CHEBI:67140"/>
        <dbReference type="EC" id="3.1.3.2"/>
    </reaction>
</comment>
<dbReference type="InterPro" id="IPR029033">
    <property type="entry name" value="His_PPase_superfam"/>
</dbReference>
<dbReference type="EC" id="3.1.3.2" evidence="3"/>
<evidence type="ECO:0000256" key="5">
    <source>
        <dbReference type="ARBA" id="ARBA00022801"/>
    </source>
</evidence>
<dbReference type="Gene3D" id="3.40.50.1240">
    <property type="entry name" value="Phosphoglycerate mutase-like"/>
    <property type="match status" value="1"/>
</dbReference>
<evidence type="ECO:0000256" key="3">
    <source>
        <dbReference type="ARBA" id="ARBA00012646"/>
    </source>
</evidence>
<dbReference type="GO" id="GO:0003993">
    <property type="term" value="F:acid phosphatase activity"/>
    <property type="evidence" value="ECO:0007669"/>
    <property type="project" value="UniProtKB-EC"/>
</dbReference>
<feature type="signal peptide" evidence="8">
    <location>
        <begin position="1"/>
        <end position="21"/>
    </location>
</feature>
<evidence type="ECO:0000256" key="8">
    <source>
        <dbReference type="SAM" id="SignalP"/>
    </source>
</evidence>
<keyword evidence="10" id="KW-1185">Reference proteome</keyword>